<dbReference type="PDB" id="6Z1P">
    <property type="method" value="EM"/>
    <property type="resolution" value="3.70 A"/>
    <property type="chains" value="BR=1-143"/>
</dbReference>
<keyword evidence="5" id="KW-1185">Reference proteome</keyword>
<dbReference type="PANTHER" id="PTHR16821:SF2">
    <property type="entry name" value="FRATAXIN, MITOCHONDRIAL"/>
    <property type="match status" value="1"/>
</dbReference>
<keyword evidence="2" id="KW-0813">Transport</keyword>
<dbReference type="NCBIfam" id="TIGR03421">
    <property type="entry name" value="FeS_CyaY"/>
    <property type="match status" value="1"/>
</dbReference>
<dbReference type="InterPro" id="IPR020895">
    <property type="entry name" value="Frataxin_CS"/>
</dbReference>
<dbReference type="SMART" id="SM01219">
    <property type="entry name" value="Frataxin_Cyay"/>
    <property type="match status" value="1"/>
</dbReference>
<evidence type="ECO:0000256" key="1">
    <source>
        <dbReference type="ARBA" id="ARBA00008183"/>
    </source>
</evidence>
<organism evidence="4 5">
    <name type="scientific">Tetrahymena thermophila (strain SB210)</name>
    <dbReference type="NCBI Taxonomy" id="312017"/>
    <lineage>
        <taxon>Eukaryota</taxon>
        <taxon>Sar</taxon>
        <taxon>Alveolata</taxon>
        <taxon>Ciliophora</taxon>
        <taxon>Intramacronucleata</taxon>
        <taxon>Oligohymenophorea</taxon>
        <taxon>Hymenostomatida</taxon>
        <taxon>Tetrahymenina</taxon>
        <taxon>Tetrahymenidae</taxon>
        <taxon>Tetrahymena</taxon>
    </lineage>
</organism>
<dbReference type="KEGG" id="tet:TTHERM_00989460"/>
<dbReference type="Gene3D" id="3.30.920.10">
    <property type="entry name" value="Frataxin/CyaY"/>
    <property type="match status" value="1"/>
</dbReference>
<dbReference type="Pfam" id="PF01491">
    <property type="entry name" value="Frataxin_Cyay"/>
    <property type="match status" value="1"/>
</dbReference>
<dbReference type="AlphaFoldDB" id="Q240K3"/>
<dbReference type="SUPFAM" id="SSF55387">
    <property type="entry name" value="Frataxin/Nqo15-like"/>
    <property type="match status" value="1"/>
</dbReference>
<dbReference type="GO" id="GO:0006879">
    <property type="term" value="P:intracellular iron ion homeostasis"/>
    <property type="evidence" value="ECO:0007669"/>
    <property type="project" value="TreeGrafter"/>
</dbReference>
<dbReference type="HOGENOM" id="CLU_1810047_0_0_1"/>
<dbReference type="RefSeq" id="XP_001022450.2">
    <property type="nucleotide sequence ID" value="XM_001022450.3"/>
</dbReference>
<keyword evidence="2" id="KW-0410">Iron transport</keyword>
<dbReference type="EMBL" id="GG662546">
    <property type="protein sequence ID" value="EAS02205.2"/>
    <property type="molecule type" value="Genomic_DNA"/>
</dbReference>
<evidence type="ECO:0000313" key="5">
    <source>
        <dbReference type="Proteomes" id="UP000009168"/>
    </source>
</evidence>
<evidence type="ECO:0007829" key="6">
    <source>
        <dbReference type="PDB" id="6Z1P"/>
    </source>
</evidence>
<sequence length="143" mass="16767">MKKIAINYIFNQTLGRQNHVRVIRLSAPKAIYNFSNKEDILNGLNEKDYQRYCSQFMNELGDVLEESPSQRISDVQISDGVIKVTTQGEKTFVINRQVPNRQIWYSSPVSGPQRFNWDLQEAKWKNQKNEELSKLLFKEIDQV</sequence>
<dbReference type="InterPro" id="IPR002908">
    <property type="entry name" value="Frataxin/CyaY"/>
</dbReference>
<dbReference type="InParanoid" id="Q240K3"/>
<dbReference type="GO" id="GO:0004322">
    <property type="term" value="F:ferroxidase activity"/>
    <property type="evidence" value="ECO:0007669"/>
    <property type="project" value="TreeGrafter"/>
</dbReference>
<keyword evidence="6" id="KW-0002">3D-structure</keyword>
<keyword evidence="2" id="KW-0406">Ion transport</keyword>
<comment type="similarity">
    <text evidence="1">Belongs to the frataxin family.</text>
</comment>
<dbReference type="OrthoDB" id="285155at2759"/>
<dbReference type="eggNOG" id="KOG3413">
    <property type="taxonomic scope" value="Eukaryota"/>
</dbReference>
<protein>
    <submittedName>
        <fullName evidence="4">Iron donor protein CyaY</fullName>
    </submittedName>
</protein>
<accession>Q240K3</accession>
<reference evidence="6" key="2">
    <citation type="journal article" date="2020" name="Elife">
        <title>Ciliate mitoribosome illuminates evolutionary steps of mitochondrial translation.</title>
        <authorList>
            <person name="Tobiasson V."/>
            <person name="Amunts A."/>
        </authorList>
    </citation>
    <scope>STRUCTURE BY ELECTRON MICROSCOPY (3.70 ANGSTROMS)</scope>
</reference>
<dbReference type="GO" id="GO:0051537">
    <property type="term" value="F:2 iron, 2 sulfur cluster binding"/>
    <property type="evidence" value="ECO:0007669"/>
    <property type="project" value="TreeGrafter"/>
</dbReference>
<dbReference type="STRING" id="312017.Q240K3"/>
<evidence type="ECO:0000313" key="4">
    <source>
        <dbReference type="EMBL" id="EAS02205.2"/>
    </source>
</evidence>
<dbReference type="PROSITE" id="PS50810">
    <property type="entry name" value="FRATAXIN_2"/>
    <property type="match status" value="1"/>
</dbReference>
<dbReference type="EMDB" id="EMD-11032"/>
<dbReference type="Proteomes" id="UP000009168">
    <property type="component" value="Unassembled WGS sequence"/>
</dbReference>
<dbReference type="GO" id="GO:0034986">
    <property type="term" value="F:iron chaperone activity"/>
    <property type="evidence" value="ECO:0007669"/>
    <property type="project" value="TreeGrafter"/>
</dbReference>
<dbReference type="GeneID" id="7828042"/>
<dbReference type="PROSITE" id="PS01344">
    <property type="entry name" value="FRATAXIN_1"/>
    <property type="match status" value="1"/>
</dbReference>
<name>Q240K3_TETTS</name>
<dbReference type="GO" id="GO:0006826">
    <property type="term" value="P:iron ion transport"/>
    <property type="evidence" value="ECO:0007669"/>
    <property type="project" value="UniProtKB-KW"/>
</dbReference>
<dbReference type="PANTHER" id="PTHR16821">
    <property type="entry name" value="FRATAXIN"/>
    <property type="match status" value="1"/>
</dbReference>
<dbReference type="GO" id="GO:0008199">
    <property type="term" value="F:ferric iron binding"/>
    <property type="evidence" value="ECO:0007669"/>
    <property type="project" value="InterPro"/>
</dbReference>
<proteinExistence type="evidence at protein level"/>
<evidence type="ECO:0000256" key="3">
    <source>
        <dbReference type="ARBA" id="ARBA00023004"/>
    </source>
</evidence>
<dbReference type="InterPro" id="IPR036524">
    <property type="entry name" value="Frataxin/CyaY_sf"/>
</dbReference>
<dbReference type="GO" id="GO:0008198">
    <property type="term" value="F:ferrous iron binding"/>
    <property type="evidence" value="ECO:0007669"/>
    <property type="project" value="TreeGrafter"/>
</dbReference>
<reference evidence="5" key="1">
    <citation type="journal article" date="2006" name="PLoS Biol.">
        <title>Macronuclear genome sequence of the ciliate Tetrahymena thermophila, a model eukaryote.</title>
        <authorList>
            <person name="Eisen J.A."/>
            <person name="Coyne R.S."/>
            <person name="Wu M."/>
            <person name="Wu D."/>
            <person name="Thiagarajan M."/>
            <person name="Wortman J.R."/>
            <person name="Badger J.H."/>
            <person name="Ren Q."/>
            <person name="Amedeo P."/>
            <person name="Jones K.M."/>
            <person name="Tallon L.J."/>
            <person name="Delcher A.L."/>
            <person name="Salzberg S.L."/>
            <person name="Silva J.C."/>
            <person name="Haas B.J."/>
            <person name="Majoros W.H."/>
            <person name="Farzad M."/>
            <person name="Carlton J.M."/>
            <person name="Smith R.K. Jr."/>
            <person name="Garg J."/>
            <person name="Pearlman R.E."/>
            <person name="Karrer K.M."/>
            <person name="Sun L."/>
            <person name="Manning G."/>
            <person name="Elde N.C."/>
            <person name="Turkewitz A.P."/>
            <person name="Asai D.J."/>
            <person name="Wilkes D.E."/>
            <person name="Wang Y."/>
            <person name="Cai H."/>
            <person name="Collins K."/>
            <person name="Stewart B.A."/>
            <person name="Lee S.R."/>
            <person name="Wilamowska K."/>
            <person name="Weinberg Z."/>
            <person name="Ruzzo W.L."/>
            <person name="Wloga D."/>
            <person name="Gaertig J."/>
            <person name="Frankel J."/>
            <person name="Tsao C.-C."/>
            <person name="Gorovsky M.A."/>
            <person name="Keeling P.J."/>
            <person name="Waller R.F."/>
            <person name="Patron N.J."/>
            <person name="Cherry J.M."/>
            <person name="Stover N.A."/>
            <person name="Krieger C.J."/>
            <person name="del Toro C."/>
            <person name="Ryder H.F."/>
            <person name="Williamson S.C."/>
            <person name="Barbeau R.A."/>
            <person name="Hamilton E.P."/>
            <person name="Orias E."/>
        </authorList>
    </citation>
    <scope>NUCLEOTIDE SEQUENCE [LARGE SCALE GENOMIC DNA]</scope>
    <source>
        <strain evidence="5">SB210</strain>
    </source>
</reference>
<gene>
    <name evidence="4" type="ORF">TTHERM_00989460</name>
</gene>
<dbReference type="GO" id="GO:0016226">
    <property type="term" value="P:iron-sulfur cluster assembly"/>
    <property type="evidence" value="ECO:0007669"/>
    <property type="project" value="InterPro"/>
</dbReference>
<dbReference type="GO" id="GO:0005739">
    <property type="term" value="C:mitochondrion"/>
    <property type="evidence" value="ECO:0007669"/>
    <property type="project" value="TreeGrafter"/>
</dbReference>
<dbReference type="OMA" id="SLNIWVN"/>
<evidence type="ECO:0000256" key="2">
    <source>
        <dbReference type="ARBA" id="ARBA00022496"/>
    </source>
</evidence>
<keyword evidence="3" id="KW-0408">Iron</keyword>